<evidence type="ECO:0000313" key="4">
    <source>
        <dbReference type="Proteomes" id="UP000295765"/>
    </source>
</evidence>
<feature type="region of interest" description="Disordered" evidence="1">
    <location>
        <begin position="106"/>
        <end position="127"/>
    </location>
</feature>
<protein>
    <submittedName>
        <fullName evidence="3">Uncharacterized protein</fullName>
    </submittedName>
</protein>
<reference evidence="3 4" key="1">
    <citation type="submission" date="2019-03" db="EMBL/GenBank/DDBJ databases">
        <title>Genomic Encyclopedia of Type Strains, Phase IV (KMG-IV): sequencing the most valuable type-strain genomes for metagenomic binning, comparative biology and taxonomic classification.</title>
        <authorList>
            <person name="Goeker M."/>
        </authorList>
    </citation>
    <scope>NUCLEOTIDE SEQUENCE [LARGE SCALE GENOMIC DNA]</scope>
    <source>
        <strain evidence="3 4">DSM 25287</strain>
    </source>
</reference>
<keyword evidence="4" id="KW-1185">Reference proteome</keyword>
<accession>A0A4R2L270</accession>
<proteinExistence type="predicted"/>
<name>A0A4R2L270_9GAMM</name>
<gene>
    <name evidence="3" type="ORF">EV699_11741</name>
</gene>
<comment type="caution">
    <text evidence="3">The sequence shown here is derived from an EMBL/GenBank/DDBJ whole genome shotgun (WGS) entry which is preliminary data.</text>
</comment>
<dbReference type="RefSeq" id="WP_132544369.1">
    <property type="nucleotide sequence ID" value="NZ_SLWY01000017.1"/>
</dbReference>
<feature type="chain" id="PRO_5020683618" evidence="2">
    <location>
        <begin position="16"/>
        <end position="127"/>
    </location>
</feature>
<feature type="signal peptide" evidence="2">
    <location>
        <begin position="1"/>
        <end position="15"/>
    </location>
</feature>
<dbReference type="PROSITE" id="PS51257">
    <property type="entry name" value="PROKAR_LIPOPROTEIN"/>
    <property type="match status" value="1"/>
</dbReference>
<dbReference type="Proteomes" id="UP000295765">
    <property type="component" value="Unassembled WGS sequence"/>
</dbReference>
<dbReference type="EMBL" id="SLWY01000017">
    <property type="protein sequence ID" value="TCO79732.1"/>
    <property type="molecule type" value="Genomic_DNA"/>
</dbReference>
<organism evidence="3 4">
    <name type="scientific">Plasticicumulans lactativorans</name>
    <dbReference type="NCBI Taxonomy" id="1133106"/>
    <lineage>
        <taxon>Bacteria</taxon>
        <taxon>Pseudomonadati</taxon>
        <taxon>Pseudomonadota</taxon>
        <taxon>Gammaproteobacteria</taxon>
        <taxon>Candidatus Competibacteraceae</taxon>
        <taxon>Plasticicumulans</taxon>
    </lineage>
</organism>
<dbReference type="AlphaFoldDB" id="A0A4R2L270"/>
<sequence length="127" mass="12826">MKAPSILLAAVLAGACPVATPDAPALPAGIGKMPVTPAFEVFGEPAERSRALLSPMRAGSRGQAAPSGAGVPLPYGLPLWDAAWRPMTDAGVHVPAGAVPVARLRSAGARGRAARRGVQRRSSATKS</sequence>
<keyword evidence="2" id="KW-0732">Signal</keyword>
<evidence type="ECO:0000256" key="2">
    <source>
        <dbReference type="SAM" id="SignalP"/>
    </source>
</evidence>
<evidence type="ECO:0000256" key="1">
    <source>
        <dbReference type="SAM" id="MobiDB-lite"/>
    </source>
</evidence>
<evidence type="ECO:0000313" key="3">
    <source>
        <dbReference type="EMBL" id="TCO79732.1"/>
    </source>
</evidence>